<comment type="caution">
    <text evidence="2">The sequence shown here is derived from an EMBL/GenBank/DDBJ whole genome shotgun (WGS) entry which is preliminary data.</text>
</comment>
<evidence type="ECO:0000259" key="1">
    <source>
        <dbReference type="Pfam" id="PF00102"/>
    </source>
</evidence>
<name>A0A3M9MC85_9MICO</name>
<organism evidence="2 3">
    <name type="scientific">Flexivirga caeni</name>
    <dbReference type="NCBI Taxonomy" id="2294115"/>
    <lineage>
        <taxon>Bacteria</taxon>
        <taxon>Bacillati</taxon>
        <taxon>Actinomycetota</taxon>
        <taxon>Actinomycetes</taxon>
        <taxon>Micrococcales</taxon>
        <taxon>Dermacoccaceae</taxon>
        <taxon>Flexivirga</taxon>
    </lineage>
</organism>
<dbReference type="Pfam" id="PF00102">
    <property type="entry name" value="Y_phosphatase"/>
    <property type="match status" value="1"/>
</dbReference>
<dbReference type="OrthoDB" id="2629679at2"/>
<protein>
    <submittedName>
        <fullName evidence="2">Protein phosphatase</fullName>
    </submittedName>
</protein>
<dbReference type="RefSeq" id="WP_123270761.1">
    <property type="nucleotide sequence ID" value="NZ_RJJQ01000005.1"/>
</dbReference>
<dbReference type="SUPFAM" id="SSF52799">
    <property type="entry name" value="(Phosphotyrosine protein) phosphatases II"/>
    <property type="match status" value="1"/>
</dbReference>
<dbReference type="GO" id="GO:0004725">
    <property type="term" value="F:protein tyrosine phosphatase activity"/>
    <property type="evidence" value="ECO:0007669"/>
    <property type="project" value="InterPro"/>
</dbReference>
<dbReference type="InterPro" id="IPR029021">
    <property type="entry name" value="Prot-tyrosine_phosphatase-like"/>
</dbReference>
<dbReference type="Proteomes" id="UP000271678">
    <property type="component" value="Unassembled WGS sequence"/>
</dbReference>
<dbReference type="PANTHER" id="PTHR23339">
    <property type="entry name" value="TYROSINE SPECIFIC PROTEIN PHOSPHATASE AND DUAL SPECIFICITY PROTEIN PHOSPHATASE"/>
    <property type="match status" value="1"/>
</dbReference>
<dbReference type="PRINTS" id="PR00700">
    <property type="entry name" value="PRTYPHPHTASE"/>
</dbReference>
<evidence type="ECO:0000313" key="3">
    <source>
        <dbReference type="Proteomes" id="UP000271678"/>
    </source>
</evidence>
<dbReference type="EMBL" id="RJJQ01000005">
    <property type="protein sequence ID" value="RNI23180.1"/>
    <property type="molecule type" value="Genomic_DNA"/>
</dbReference>
<dbReference type="InterPro" id="IPR050561">
    <property type="entry name" value="PTP"/>
</dbReference>
<dbReference type="Gene3D" id="3.90.190.10">
    <property type="entry name" value="Protein tyrosine phosphatase superfamily"/>
    <property type="match status" value="1"/>
</dbReference>
<keyword evidence="3" id="KW-1185">Reference proteome</keyword>
<reference evidence="2 3" key="1">
    <citation type="submission" date="2018-11" db="EMBL/GenBank/DDBJ databases">
        <title>Draft genome of Simplicispira Flexivirga sp. BO-16.</title>
        <authorList>
            <person name="Im W.T."/>
        </authorList>
    </citation>
    <scope>NUCLEOTIDE SEQUENCE [LARGE SCALE GENOMIC DNA]</scope>
    <source>
        <strain evidence="2 3">BO-16</strain>
    </source>
</reference>
<feature type="domain" description="Tyrosine-protein phosphatase" evidence="1">
    <location>
        <begin position="51"/>
        <end position="120"/>
    </location>
</feature>
<proteinExistence type="predicted"/>
<dbReference type="InterPro" id="IPR000242">
    <property type="entry name" value="PTP_cat"/>
</dbReference>
<sequence>MTTWDATDERVLTLPSGRRVRGRGLGAHAGLSPDPDFGVYLLGTPVTGVPWQHRWVDWPDFGIPTDPGEADDAIADAWHRSADERVEVACMGGLGRTGTALACLAVLDGMTAADAIAHVRAHYDPAAIETPEQAHYVAQFAKRQ</sequence>
<dbReference type="AlphaFoldDB" id="A0A3M9MC85"/>
<gene>
    <name evidence="2" type="ORF">EFY87_07015</name>
</gene>
<evidence type="ECO:0000313" key="2">
    <source>
        <dbReference type="EMBL" id="RNI23180.1"/>
    </source>
</evidence>
<accession>A0A3M9MC85</accession>